<keyword evidence="5" id="KW-1185">Reference proteome</keyword>
<evidence type="ECO:0000256" key="1">
    <source>
        <dbReference type="RuleBase" id="RU000383"/>
    </source>
</evidence>
<dbReference type="Proteomes" id="UP000790833">
    <property type="component" value="Unassembled WGS sequence"/>
</dbReference>
<sequence length="334" mass="37184">MVSNIEVQALKVFVTQPVTQEMLHKVVVTTLQVLPCKESKTYSAADNSEKPLPSLMTFLSKLVRYTNVYTGTLMATLVYLNRLKLKLPKTAQGLPCTRHRILLSCLILAAKNLNDSSPKNIHWAQYTDGLFSVKDINLMERQLLHLLNWDLKISNDDMCLNLHKFLEPIKQEIVNSENVRKYLQKKQQQADAMQQYLQQKSLSSVNAADSVSSTAAADAYPSPCVAPPSNAPPLIPVPQLPQSTSSISLRSNISRSSSVASTLSLTSHGRNGSVSSISSSESSPVQHQKKSIWNDHNHVDPRIELTAQNEEAQLNNMLKLIRARFNHSNTLPSF</sequence>
<dbReference type="GeneID" id="66114174"/>
<dbReference type="EMBL" id="JAHMUF010000012">
    <property type="protein sequence ID" value="KAG7193382.1"/>
    <property type="molecule type" value="Genomic_DNA"/>
</dbReference>
<dbReference type="SUPFAM" id="SSF47954">
    <property type="entry name" value="Cyclin-like"/>
    <property type="match status" value="1"/>
</dbReference>
<dbReference type="PIRSF" id="PIRSF016511">
    <property type="entry name" value="Cyclin_Pcl"/>
    <property type="match status" value="1"/>
</dbReference>
<dbReference type="InterPro" id="IPR012104">
    <property type="entry name" value="PHO85_cyclin_1/2/9"/>
</dbReference>
<evidence type="ECO:0000256" key="2">
    <source>
        <dbReference type="SAM" id="MobiDB-lite"/>
    </source>
</evidence>
<name>A0A9P7V8X1_9ASCO</name>
<dbReference type="InterPro" id="IPR036915">
    <property type="entry name" value="Cyclin-like_sf"/>
</dbReference>
<dbReference type="InterPro" id="IPR006671">
    <property type="entry name" value="Cyclin_N"/>
</dbReference>
<comment type="caution">
    <text evidence="4">The sequence shown here is derived from an EMBL/GenBank/DDBJ whole genome shotgun (WGS) entry which is preliminary data.</text>
</comment>
<dbReference type="Pfam" id="PF00134">
    <property type="entry name" value="Cyclin_N"/>
    <property type="match status" value="1"/>
</dbReference>
<feature type="domain" description="Cyclin-like" evidence="3">
    <location>
        <begin position="57"/>
        <end position="145"/>
    </location>
</feature>
<feature type="compositionally biased region" description="Low complexity" evidence="2">
    <location>
        <begin position="264"/>
        <end position="283"/>
    </location>
</feature>
<dbReference type="CDD" id="cd20557">
    <property type="entry name" value="CYCLIN_ScPCL1-like"/>
    <property type="match status" value="1"/>
</dbReference>
<dbReference type="RefSeq" id="XP_043048930.1">
    <property type="nucleotide sequence ID" value="XM_043191623.1"/>
</dbReference>
<protein>
    <recommendedName>
        <fullName evidence="3">Cyclin-like domain-containing protein</fullName>
    </recommendedName>
</protein>
<dbReference type="PANTHER" id="PTHR15615">
    <property type="match status" value="1"/>
</dbReference>
<dbReference type="InterPro" id="IPR013763">
    <property type="entry name" value="Cyclin-like_dom"/>
</dbReference>
<dbReference type="GO" id="GO:0016538">
    <property type="term" value="F:cyclin-dependent protein serine/threonine kinase regulator activity"/>
    <property type="evidence" value="ECO:0007669"/>
    <property type="project" value="TreeGrafter"/>
</dbReference>
<organism evidence="4 5">
    <name type="scientific">Scheffersomyces spartinae</name>
    <dbReference type="NCBI Taxonomy" id="45513"/>
    <lineage>
        <taxon>Eukaryota</taxon>
        <taxon>Fungi</taxon>
        <taxon>Dikarya</taxon>
        <taxon>Ascomycota</taxon>
        <taxon>Saccharomycotina</taxon>
        <taxon>Pichiomycetes</taxon>
        <taxon>Debaryomycetaceae</taxon>
        <taxon>Scheffersomyces</taxon>
    </lineage>
</organism>
<dbReference type="InterPro" id="IPR013922">
    <property type="entry name" value="Cyclin_PHO80-like"/>
</dbReference>
<gene>
    <name evidence="4" type="ORF">KQ657_000800</name>
</gene>
<dbReference type="OrthoDB" id="10250320at2759"/>
<dbReference type="AlphaFoldDB" id="A0A9P7V8X1"/>
<evidence type="ECO:0000259" key="3">
    <source>
        <dbReference type="SMART" id="SM00385"/>
    </source>
</evidence>
<dbReference type="GO" id="GO:0005634">
    <property type="term" value="C:nucleus"/>
    <property type="evidence" value="ECO:0007669"/>
    <property type="project" value="TreeGrafter"/>
</dbReference>
<feature type="region of interest" description="Disordered" evidence="2">
    <location>
        <begin position="264"/>
        <end position="292"/>
    </location>
</feature>
<dbReference type="Gene3D" id="1.10.472.10">
    <property type="entry name" value="Cyclin-like"/>
    <property type="match status" value="1"/>
</dbReference>
<dbReference type="GO" id="GO:0051726">
    <property type="term" value="P:regulation of cell cycle"/>
    <property type="evidence" value="ECO:0007669"/>
    <property type="project" value="InterPro"/>
</dbReference>
<proteinExistence type="inferred from homology"/>
<evidence type="ECO:0000313" key="4">
    <source>
        <dbReference type="EMBL" id="KAG7193382.1"/>
    </source>
</evidence>
<evidence type="ECO:0000313" key="5">
    <source>
        <dbReference type="Proteomes" id="UP000790833"/>
    </source>
</evidence>
<reference evidence="4" key="1">
    <citation type="submission" date="2021-03" db="EMBL/GenBank/DDBJ databases">
        <authorList>
            <person name="Palmer J.M."/>
        </authorList>
    </citation>
    <scope>NUCLEOTIDE SEQUENCE</scope>
    <source>
        <strain evidence="4">ARV_011</strain>
    </source>
</reference>
<keyword evidence="1" id="KW-0195">Cyclin</keyword>
<comment type="similarity">
    <text evidence="1">Belongs to the cyclin family.</text>
</comment>
<dbReference type="GO" id="GO:0000307">
    <property type="term" value="C:cyclin-dependent protein kinase holoenzyme complex"/>
    <property type="evidence" value="ECO:0007669"/>
    <property type="project" value="TreeGrafter"/>
</dbReference>
<accession>A0A9P7V8X1</accession>
<dbReference type="GO" id="GO:0019901">
    <property type="term" value="F:protein kinase binding"/>
    <property type="evidence" value="ECO:0007669"/>
    <property type="project" value="InterPro"/>
</dbReference>
<dbReference type="SMART" id="SM00385">
    <property type="entry name" value="CYCLIN"/>
    <property type="match status" value="1"/>
</dbReference>
<dbReference type="PANTHER" id="PTHR15615:SF114">
    <property type="entry name" value="PHO85 CYCLIN-1"/>
    <property type="match status" value="1"/>
</dbReference>